<organism evidence="1 2">
    <name type="scientific">Nonomuraea spiralis</name>
    <dbReference type="NCBI Taxonomy" id="46182"/>
    <lineage>
        <taxon>Bacteria</taxon>
        <taxon>Bacillati</taxon>
        <taxon>Actinomycetota</taxon>
        <taxon>Actinomycetes</taxon>
        <taxon>Streptosporangiales</taxon>
        <taxon>Streptosporangiaceae</taxon>
        <taxon>Nonomuraea</taxon>
    </lineage>
</organism>
<reference evidence="1 2" key="1">
    <citation type="submission" date="2024-09" db="EMBL/GenBank/DDBJ databases">
        <authorList>
            <person name="Sun Q."/>
            <person name="Mori K."/>
        </authorList>
    </citation>
    <scope>NUCLEOTIDE SEQUENCE [LARGE SCALE GENOMIC DNA]</scope>
    <source>
        <strain evidence="1 2">CCM 3426</strain>
    </source>
</reference>
<dbReference type="RefSeq" id="WP_125632214.1">
    <property type="nucleotide sequence ID" value="NZ_BMRC01000011.1"/>
</dbReference>
<gene>
    <name evidence="1" type="ORF">ACFFV7_10275</name>
</gene>
<proteinExistence type="predicted"/>
<keyword evidence="2" id="KW-1185">Reference proteome</keyword>
<name>A0ABV5IAM0_9ACTN</name>
<accession>A0ABV5IAM0</accession>
<protein>
    <submittedName>
        <fullName evidence="1">Uncharacterized protein</fullName>
    </submittedName>
</protein>
<sequence>MYPDSYLLVERVRAQELRAAAQAHGRARRGTAAATWELRLGWALVEAGLRLVCRGTYEGPRLADRHA</sequence>
<comment type="caution">
    <text evidence="1">The sequence shown here is derived from an EMBL/GenBank/DDBJ whole genome shotgun (WGS) entry which is preliminary data.</text>
</comment>
<dbReference type="Proteomes" id="UP001589647">
    <property type="component" value="Unassembled WGS sequence"/>
</dbReference>
<dbReference type="EMBL" id="JBHMEI010000005">
    <property type="protein sequence ID" value="MFB9201579.1"/>
    <property type="molecule type" value="Genomic_DNA"/>
</dbReference>
<evidence type="ECO:0000313" key="1">
    <source>
        <dbReference type="EMBL" id="MFB9201579.1"/>
    </source>
</evidence>
<evidence type="ECO:0000313" key="2">
    <source>
        <dbReference type="Proteomes" id="UP001589647"/>
    </source>
</evidence>